<dbReference type="EMBL" id="SCKW01000007">
    <property type="protein sequence ID" value="RWZ79550.1"/>
    <property type="molecule type" value="Genomic_DNA"/>
</dbReference>
<dbReference type="SUPFAM" id="SSF55486">
    <property type="entry name" value="Metalloproteases ('zincins'), catalytic domain"/>
    <property type="match status" value="1"/>
</dbReference>
<keyword evidence="1" id="KW-1133">Transmembrane helix</keyword>
<keyword evidence="1" id="KW-0472">Membrane</keyword>
<comment type="caution">
    <text evidence="3">The sequence shown here is derived from an EMBL/GenBank/DDBJ whole genome shotgun (WGS) entry which is preliminary data.</text>
</comment>
<name>A0A4Q0AJJ4_9BACT</name>
<dbReference type="InterPro" id="IPR022603">
    <property type="entry name" value="DUF3152"/>
</dbReference>
<keyword evidence="1" id="KW-0812">Transmembrane</keyword>
<organism evidence="3 4">
    <name type="scientific">Candidatus Chaera renei</name>
    <dbReference type="NCBI Taxonomy" id="2506947"/>
    <lineage>
        <taxon>Bacteria</taxon>
        <taxon>Candidatus Saccharimonadota</taxon>
        <taxon>Candidatus Saccharimonadia</taxon>
        <taxon>Candidatus Saccharimonadales</taxon>
        <taxon>Candidatus Saccharimonadaceae</taxon>
        <taxon>Candidatus Chaera</taxon>
    </lineage>
</organism>
<evidence type="ECO:0000259" key="2">
    <source>
        <dbReference type="Pfam" id="PF11350"/>
    </source>
</evidence>
<keyword evidence="4" id="KW-1185">Reference proteome</keyword>
<evidence type="ECO:0000313" key="4">
    <source>
        <dbReference type="Proteomes" id="UP000289269"/>
    </source>
</evidence>
<dbReference type="Pfam" id="PF11350">
    <property type="entry name" value="DUF3152"/>
    <property type="match status" value="1"/>
</dbReference>
<dbReference type="GO" id="GO:0008237">
    <property type="term" value="F:metallopeptidase activity"/>
    <property type="evidence" value="ECO:0007669"/>
    <property type="project" value="InterPro"/>
</dbReference>
<feature type="transmembrane region" description="Helical" evidence="1">
    <location>
        <begin position="20"/>
        <end position="37"/>
    </location>
</feature>
<evidence type="ECO:0000313" key="3">
    <source>
        <dbReference type="EMBL" id="RWZ79550.1"/>
    </source>
</evidence>
<gene>
    <name evidence="3" type="ORF">EOT04_01060</name>
</gene>
<sequence length="254" mass="27511">MTPRLLYTVKSIKMRLIKTGYFTIVIIVGAVALAWAGQGPLKRVLAAPPPLPAACQPDKDQLCLVSRVSIAAERLEGIQPSPFSVRSLRVVDYSVDTKGNITADLAKFKAVLSQTLNDPRGWSRLGIRFQEVPSGGQLSVVLAEASMVPSFSAGCDSVYSCTVGNTVIVNQSRWQNASDSWNRDGGSLSDYRHMVINHEVGHWLGHSHATGHAACAGPEQLAPVMMQQSINLNGCRFNPWPLDSELYAPKLGIT</sequence>
<accession>A0A4Q0AJJ4</accession>
<dbReference type="InterPro" id="IPR024079">
    <property type="entry name" value="MetalloPept_cat_dom_sf"/>
</dbReference>
<reference evidence="3" key="1">
    <citation type="submission" date="2019-01" db="EMBL/GenBank/DDBJ databases">
        <title>Genomic signatures and co-occurrence patterns of the ultra-small Saccharimodia (Patescibacteria phylum) suggest a symbiotic lifestyle.</title>
        <authorList>
            <person name="Lemos L."/>
            <person name="Medeiros J."/>
            <person name="Andreote F."/>
            <person name="Fernandes G."/>
            <person name="Varani A."/>
            <person name="Oliveira G."/>
            <person name="Pylro V."/>
        </authorList>
    </citation>
    <scope>NUCLEOTIDE SEQUENCE [LARGE SCALE GENOMIC DNA]</scope>
    <source>
        <strain evidence="3">AMD01</strain>
    </source>
</reference>
<dbReference type="AlphaFoldDB" id="A0A4Q0AJJ4"/>
<protein>
    <submittedName>
        <fullName evidence="3">DUF3152 domain-containing protein</fullName>
    </submittedName>
</protein>
<proteinExistence type="predicted"/>
<feature type="domain" description="DUF3152" evidence="2">
    <location>
        <begin position="92"/>
        <end position="234"/>
    </location>
</feature>
<dbReference type="Proteomes" id="UP000289269">
    <property type="component" value="Unassembled WGS sequence"/>
</dbReference>
<evidence type="ECO:0000256" key="1">
    <source>
        <dbReference type="SAM" id="Phobius"/>
    </source>
</evidence>
<dbReference type="Gene3D" id="3.40.390.10">
    <property type="entry name" value="Collagenase (Catalytic Domain)"/>
    <property type="match status" value="1"/>
</dbReference>